<evidence type="ECO:0000256" key="1">
    <source>
        <dbReference type="ARBA" id="ARBA00022679"/>
    </source>
</evidence>
<dbReference type="CDD" id="cd04301">
    <property type="entry name" value="NAT_SF"/>
    <property type="match status" value="1"/>
</dbReference>
<organism evidence="3 4">
    <name type="scientific">Pseudoxanthomonas helianthi</name>
    <dbReference type="NCBI Taxonomy" id="1453541"/>
    <lineage>
        <taxon>Bacteria</taxon>
        <taxon>Pseudomonadati</taxon>
        <taxon>Pseudomonadota</taxon>
        <taxon>Gammaproteobacteria</taxon>
        <taxon>Lysobacterales</taxon>
        <taxon>Lysobacteraceae</taxon>
        <taxon>Pseudoxanthomonas</taxon>
    </lineage>
</organism>
<gene>
    <name evidence="3" type="ORF">J5837_11515</name>
</gene>
<dbReference type="InterPro" id="IPR050769">
    <property type="entry name" value="NAT_camello-type"/>
</dbReference>
<evidence type="ECO:0000259" key="2">
    <source>
        <dbReference type="PROSITE" id="PS51186"/>
    </source>
</evidence>
<reference evidence="3" key="2">
    <citation type="submission" date="2021-03" db="EMBL/GenBank/DDBJ databases">
        <authorList>
            <person name="Cao W."/>
        </authorList>
    </citation>
    <scope>NUCLEOTIDE SEQUENCE</scope>
    <source>
        <strain evidence="3">110414</strain>
    </source>
</reference>
<comment type="caution">
    <text evidence="3">The sequence shown here is derived from an EMBL/GenBank/DDBJ whole genome shotgun (WGS) entry which is preliminary data.</text>
</comment>
<dbReference type="RefSeq" id="WP_210536871.1">
    <property type="nucleotide sequence ID" value="NZ_JAGKTC010000002.1"/>
</dbReference>
<proteinExistence type="predicted"/>
<keyword evidence="1" id="KW-0808">Transferase</keyword>
<dbReference type="PANTHER" id="PTHR13947:SF37">
    <property type="entry name" value="LD18367P"/>
    <property type="match status" value="1"/>
</dbReference>
<accession>A0A941AUF1</accession>
<evidence type="ECO:0000313" key="3">
    <source>
        <dbReference type="EMBL" id="MBP3985034.1"/>
    </source>
</evidence>
<dbReference type="InterPro" id="IPR000182">
    <property type="entry name" value="GNAT_dom"/>
</dbReference>
<dbReference type="SUPFAM" id="SSF55729">
    <property type="entry name" value="Acyl-CoA N-acyltransferases (Nat)"/>
    <property type="match status" value="1"/>
</dbReference>
<reference evidence="3" key="1">
    <citation type="journal article" date="2016" name="Int. J. Syst. Evol. Microbiol.">
        <title>Pseudoxanthomonas helianthi sp. nov., isolated from roots of Jerusalem artichoke (Helianthus tuberosus).</title>
        <authorList>
            <person name="Kittiwongwattana C."/>
            <person name="Thawai C."/>
        </authorList>
    </citation>
    <scope>NUCLEOTIDE SEQUENCE</scope>
    <source>
        <strain evidence="3">110414</strain>
    </source>
</reference>
<dbReference type="InterPro" id="IPR016181">
    <property type="entry name" value="Acyl_CoA_acyltransferase"/>
</dbReference>
<dbReference type="Proteomes" id="UP000673447">
    <property type="component" value="Unassembled WGS sequence"/>
</dbReference>
<dbReference type="GO" id="GO:0008080">
    <property type="term" value="F:N-acetyltransferase activity"/>
    <property type="evidence" value="ECO:0007669"/>
    <property type="project" value="InterPro"/>
</dbReference>
<sequence length="125" mass="13823">MSTELGYPVDADAMAPRLRIVLDDPNRHVIVASAENGLLGWIGVERRLSLEGGEQAEIVGLVVDSRARRTGLGAALTGAAEDWARELGYDRLVVRSNAVRVESHPFYEKHGYVRKKTQHVYSKPL</sequence>
<dbReference type="PANTHER" id="PTHR13947">
    <property type="entry name" value="GNAT FAMILY N-ACETYLTRANSFERASE"/>
    <property type="match status" value="1"/>
</dbReference>
<dbReference type="PROSITE" id="PS51186">
    <property type="entry name" value="GNAT"/>
    <property type="match status" value="1"/>
</dbReference>
<feature type="domain" description="N-acetyltransferase" evidence="2">
    <location>
        <begin position="1"/>
        <end position="125"/>
    </location>
</feature>
<name>A0A941AUF1_9GAMM</name>
<dbReference type="Gene3D" id="3.40.630.30">
    <property type="match status" value="1"/>
</dbReference>
<protein>
    <submittedName>
        <fullName evidence="3">GNAT family N-acetyltransferase</fullName>
    </submittedName>
</protein>
<dbReference type="AlphaFoldDB" id="A0A941AUF1"/>
<dbReference type="Pfam" id="PF00583">
    <property type="entry name" value="Acetyltransf_1"/>
    <property type="match status" value="1"/>
</dbReference>
<evidence type="ECO:0000313" key="4">
    <source>
        <dbReference type="Proteomes" id="UP000673447"/>
    </source>
</evidence>
<dbReference type="EMBL" id="JAGKTC010000002">
    <property type="protein sequence ID" value="MBP3985034.1"/>
    <property type="molecule type" value="Genomic_DNA"/>
</dbReference>
<keyword evidence="4" id="KW-1185">Reference proteome</keyword>